<evidence type="ECO:0000256" key="16">
    <source>
        <dbReference type="ARBA" id="ARBA00034000"/>
    </source>
</evidence>
<dbReference type="Pfam" id="PF00905">
    <property type="entry name" value="Transpeptidase"/>
    <property type="match status" value="1"/>
</dbReference>
<dbReference type="InterPro" id="IPR001460">
    <property type="entry name" value="PCN-bd_Tpept"/>
</dbReference>
<comment type="caution">
    <text evidence="21">The sequence shown here is derived from an EMBL/GenBank/DDBJ whole genome shotgun (WGS) entry which is preliminary data.</text>
</comment>
<accession>A0ABW5XRC5</accession>
<dbReference type="Proteomes" id="UP001597601">
    <property type="component" value="Unassembled WGS sequence"/>
</dbReference>
<dbReference type="RefSeq" id="WP_377125796.1">
    <property type="nucleotide sequence ID" value="NZ_JBHUON010000008.1"/>
</dbReference>
<evidence type="ECO:0000256" key="5">
    <source>
        <dbReference type="ARBA" id="ARBA00022475"/>
    </source>
</evidence>
<dbReference type="Pfam" id="PF00912">
    <property type="entry name" value="Transgly"/>
    <property type="match status" value="1"/>
</dbReference>
<keyword evidence="7" id="KW-0645">Protease</keyword>
<feature type="domain" description="Glycosyl transferase family 51" evidence="20">
    <location>
        <begin position="66"/>
        <end position="243"/>
    </location>
</feature>
<evidence type="ECO:0000259" key="20">
    <source>
        <dbReference type="Pfam" id="PF00912"/>
    </source>
</evidence>
<dbReference type="Gene3D" id="1.10.3810.10">
    <property type="entry name" value="Biosynthetic peptidoglycan transglycosylase-like"/>
    <property type="match status" value="1"/>
</dbReference>
<evidence type="ECO:0000256" key="13">
    <source>
        <dbReference type="ARBA" id="ARBA00023136"/>
    </source>
</evidence>
<evidence type="ECO:0000256" key="10">
    <source>
        <dbReference type="ARBA" id="ARBA00022801"/>
    </source>
</evidence>
<keyword evidence="9" id="KW-0808">Transferase</keyword>
<dbReference type="InterPro" id="IPR050396">
    <property type="entry name" value="Glycosyltr_51/Transpeptidase"/>
</dbReference>
<evidence type="ECO:0000256" key="3">
    <source>
        <dbReference type="ARBA" id="ARBA00007090"/>
    </source>
</evidence>
<evidence type="ECO:0000256" key="18">
    <source>
        <dbReference type="SAM" id="Phobius"/>
    </source>
</evidence>
<dbReference type="InterPro" id="IPR036950">
    <property type="entry name" value="PBP_transglycosylase"/>
</dbReference>
<evidence type="ECO:0000259" key="19">
    <source>
        <dbReference type="Pfam" id="PF00905"/>
    </source>
</evidence>
<comment type="similarity">
    <text evidence="4">In the N-terminal section; belongs to the glycosyltransferase 51 family.</text>
</comment>
<sequence>MIVKLSQQDIKRYNWYIWRFVIACFAFVVILIGLTTFGAFGPLPSLRELENPKSDQASEVRSSDDQVLGKYYSKNRSSVPYSKISPNVLNALVAKEDNHFLSHSGVDFWRTFSIIPYNLIGKRQGASTITQQLALNLFSDEERARNPVKRLFQKLKELIIAIRIEKHYTKEEIITMYLNTVDFGSNTFGISAASETFFNTTPDRLTPDQAATIIQLLTAPTANSPIRNPERALANRNFTLSRMVQEGFLGADEAEKAKAKPLGLNYHLVSHTEGLAPYFRAVVKEDIKKILKEIPKADGSAYDLDRDGLKIYTTVNYKMQQYAEDAQREWMRKLQHQFNTEWKGVKLSTRIKNYKLLIDQGMRQSDRYRQLKLEEKSDEEIATNFNTPDMVNLFTWKGNIDTLMKPIDSIVYCQMLLRNAMMSMDPTTGYVKAWVGGINFEHFKYDQVKKGARQVGSTAKPFTYAVAIENGYSPCMQVDNVPVTITGYGDKDWTPGSSLEETVPGRITLRTALARSQNWVTAFIMNEVKPEPVANLIKNMGVHTDVPPYPSICLGAFDATVMDMTAAYSAFANHGVWTEPTYLLRIEDKNGNLIYSKTPKVKQVMNEQVAYVMVDMMKSVIDAGTGWRMRGTYKLTNPIAGKTGTTNENSDGWFIGMTPNLVTGVWTGCEKRDFHFRTTHSGQGANSALPVFALYMQKVYADSSLGIKPNIDFELPKQPLTTALNCDAYSDEQKGTNEVEKKLSF</sequence>
<evidence type="ECO:0000256" key="17">
    <source>
        <dbReference type="ARBA" id="ARBA00049902"/>
    </source>
</evidence>
<evidence type="ECO:0000256" key="1">
    <source>
        <dbReference type="ARBA" id="ARBA00004236"/>
    </source>
</evidence>
<reference evidence="22" key="1">
    <citation type="journal article" date="2019" name="Int. J. Syst. Evol. Microbiol.">
        <title>The Global Catalogue of Microorganisms (GCM) 10K type strain sequencing project: providing services to taxonomists for standard genome sequencing and annotation.</title>
        <authorList>
            <consortium name="The Broad Institute Genomics Platform"/>
            <consortium name="The Broad Institute Genome Sequencing Center for Infectious Disease"/>
            <person name="Wu L."/>
            <person name="Ma J."/>
        </authorList>
    </citation>
    <scope>NUCLEOTIDE SEQUENCE [LARGE SCALE GENOMIC DNA]</scope>
    <source>
        <strain evidence="22">KCTC 52232</strain>
    </source>
</reference>
<keyword evidence="18" id="KW-1133">Transmembrane helix</keyword>
<comment type="similarity">
    <text evidence="3">In the C-terminal section; belongs to the transpeptidase family.</text>
</comment>
<gene>
    <name evidence="21" type="ORF">ACFSYC_08645</name>
</gene>
<protein>
    <submittedName>
        <fullName evidence="21">Penicillin-binding protein 1A</fullName>
    </submittedName>
</protein>
<evidence type="ECO:0000256" key="7">
    <source>
        <dbReference type="ARBA" id="ARBA00022670"/>
    </source>
</evidence>
<evidence type="ECO:0000256" key="15">
    <source>
        <dbReference type="ARBA" id="ARBA00023316"/>
    </source>
</evidence>
<feature type="transmembrane region" description="Helical" evidence="18">
    <location>
        <begin position="20"/>
        <end position="43"/>
    </location>
</feature>
<organism evidence="21 22">
    <name type="scientific">Mucilaginibacter antarcticus</name>
    <dbReference type="NCBI Taxonomy" id="1855725"/>
    <lineage>
        <taxon>Bacteria</taxon>
        <taxon>Pseudomonadati</taxon>
        <taxon>Bacteroidota</taxon>
        <taxon>Sphingobacteriia</taxon>
        <taxon>Sphingobacteriales</taxon>
        <taxon>Sphingobacteriaceae</taxon>
        <taxon>Mucilaginibacter</taxon>
    </lineage>
</organism>
<keyword evidence="18" id="KW-0812">Transmembrane</keyword>
<evidence type="ECO:0000313" key="21">
    <source>
        <dbReference type="EMBL" id="MFD2864752.1"/>
    </source>
</evidence>
<dbReference type="PANTHER" id="PTHR32282">
    <property type="entry name" value="BINDING PROTEIN TRANSPEPTIDASE, PUTATIVE-RELATED"/>
    <property type="match status" value="1"/>
</dbReference>
<keyword evidence="22" id="KW-1185">Reference proteome</keyword>
<keyword evidence="6" id="KW-0121">Carboxypeptidase</keyword>
<keyword evidence="14" id="KW-0511">Multifunctional enzyme</keyword>
<comment type="subcellular location">
    <subcellularLocation>
        <location evidence="1">Cell membrane</location>
    </subcellularLocation>
</comment>
<keyword evidence="8" id="KW-0328">Glycosyltransferase</keyword>
<keyword evidence="11" id="KW-0133">Cell shape</keyword>
<feature type="domain" description="Penicillin-binding protein transpeptidase" evidence="19">
    <location>
        <begin position="423"/>
        <end position="659"/>
    </location>
</feature>
<evidence type="ECO:0000256" key="11">
    <source>
        <dbReference type="ARBA" id="ARBA00022960"/>
    </source>
</evidence>
<keyword evidence="13 18" id="KW-0472">Membrane</keyword>
<keyword evidence="5" id="KW-1003">Cell membrane</keyword>
<comment type="catalytic activity">
    <reaction evidence="17">
        <text>[GlcNAc-(1-&gt;4)-Mur2Ac(oyl-L-Ala-gamma-D-Glu-L-Lys-D-Ala-D-Ala)](n)-di-trans,octa-cis-undecaprenyl diphosphate + beta-D-GlcNAc-(1-&gt;4)-Mur2Ac(oyl-L-Ala-gamma-D-Glu-L-Lys-D-Ala-D-Ala)-di-trans,octa-cis-undecaprenyl diphosphate = [GlcNAc-(1-&gt;4)-Mur2Ac(oyl-L-Ala-gamma-D-Glu-L-Lys-D-Ala-D-Ala)](n+1)-di-trans,octa-cis-undecaprenyl diphosphate + di-trans,octa-cis-undecaprenyl diphosphate + H(+)</text>
        <dbReference type="Rhea" id="RHEA:23708"/>
        <dbReference type="Rhea" id="RHEA-COMP:9602"/>
        <dbReference type="Rhea" id="RHEA-COMP:9603"/>
        <dbReference type="ChEBI" id="CHEBI:15378"/>
        <dbReference type="ChEBI" id="CHEBI:58405"/>
        <dbReference type="ChEBI" id="CHEBI:60033"/>
        <dbReference type="ChEBI" id="CHEBI:78435"/>
        <dbReference type="EC" id="2.4.99.28"/>
    </reaction>
</comment>
<dbReference type="InterPro" id="IPR012338">
    <property type="entry name" value="Beta-lactam/transpept-like"/>
</dbReference>
<dbReference type="Gene3D" id="3.40.710.10">
    <property type="entry name" value="DD-peptidase/beta-lactamase superfamily"/>
    <property type="match status" value="1"/>
</dbReference>
<keyword evidence="10" id="KW-0378">Hydrolase</keyword>
<evidence type="ECO:0000256" key="4">
    <source>
        <dbReference type="ARBA" id="ARBA00007739"/>
    </source>
</evidence>
<comment type="pathway">
    <text evidence="2">Cell wall biogenesis; peptidoglycan biosynthesis.</text>
</comment>
<evidence type="ECO:0000256" key="9">
    <source>
        <dbReference type="ARBA" id="ARBA00022679"/>
    </source>
</evidence>
<proteinExistence type="inferred from homology"/>
<dbReference type="EMBL" id="JBHUON010000008">
    <property type="protein sequence ID" value="MFD2864752.1"/>
    <property type="molecule type" value="Genomic_DNA"/>
</dbReference>
<evidence type="ECO:0000256" key="14">
    <source>
        <dbReference type="ARBA" id="ARBA00023268"/>
    </source>
</evidence>
<dbReference type="SUPFAM" id="SSF56601">
    <property type="entry name" value="beta-lactamase/transpeptidase-like"/>
    <property type="match status" value="1"/>
</dbReference>
<dbReference type="PANTHER" id="PTHR32282:SF11">
    <property type="entry name" value="PENICILLIN-BINDING PROTEIN 1B"/>
    <property type="match status" value="1"/>
</dbReference>
<evidence type="ECO:0000256" key="6">
    <source>
        <dbReference type="ARBA" id="ARBA00022645"/>
    </source>
</evidence>
<evidence type="ECO:0000313" key="22">
    <source>
        <dbReference type="Proteomes" id="UP001597601"/>
    </source>
</evidence>
<evidence type="ECO:0000256" key="12">
    <source>
        <dbReference type="ARBA" id="ARBA00022984"/>
    </source>
</evidence>
<dbReference type="InterPro" id="IPR023346">
    <property type="entry name" value="Lysozyme-like_dom_sf"/>
</dbReference>
<keyword evidence="12" id="KW-0573">Peptidoglycan synthesis</keyword>
<evidence type="ECO:0000256" key="8">
    <source>
        <dbReference type="ARBA" id="ARBA00022676"/>
    </source>
</evidence>
<dbReference type="InterPro" id="IPR001264">
    <property type="entry name" value="Glyco_trans_51"/>
</dbReference>
<name>A0ABW5XRC5_9SPHI</name>
<comment type="catalytic activity">
    <reaction evidence="16">
        <text>Preferential cleavage: (Ac)2-L-Lys-D-Ala-|-D-Ala. Also transpeptidation of peptidyl-alanyl moieties that are N-acyl substituents of D-alanine.</text>
        <dbReference type="EC" id="3.4.16.4"/>
    </reaction>
</comment>
<evidence type="ECO:0000256" key="2">
    <source>
        <dbReference type="ARBA" id="ARBA00004752"/>
    </source>
</evidence>
<dbReference type="SUPFAM" id="SSF53955">
    <property type="entry name" value="Lysozyme-like"/>
    <property type="match status" value="1"/>
</dbReference>
<keyword evidence="15" id="KW-0961">Cell wall biogenesis/degradation</keyword>